<gene>
    <name evidence="1" type="ORF">FLP30_04595</name>
</gene>
<dbReference type="Proteomes" id="UP000324536">
    <property type="component" value="Chromosome"/>
</dbReference>
<dbReference type="KEGG" id="acek:FLP30_04595"/>
<reference evidence="1 2" key="1">
    <citation type="submission" date="2019-09" db="EMBL/GenBank/DDBJ databases">
        <title>Genome sequencing of strain KACC 21233.</title>
        <authorList>
            <person name="Heo J."/>
            <person name="Kim S.-J."/>
            <person name="Kim J.-S."/>
            <person name="Hong S.-B."/>
            <person name="Kwon S.-W."/>
        </authorList>
    </citation>
    <scope>NUCLEOTIDE SEQUENCE [LARGE SCALE GENOMIC DNA]</scope>
    <source>
        <strain evidence="1 2">KACC 21233</strain>
    </source>
</reference>
<dbReference type="AlphaFoldDB" id="A0A5C1YLF5"/>
<protein>
    <submittedName>
        <fullName evidence="1">Uncharacterized protein</fullName>
    </submittedName>
</protein>
<keyword evidence="2" id="KW-1185">Reference proteome</keyword>
<dbReference type="EMBL" id="CP043506">
    <property type="protein sequence ID" value="QEO17106.1"/>
    <property type="molecule type" value="Genomic_DNA"/>
</dbReference>
<proteinExistence type="predicted"/>
<evidence type="ECO:0000313" key="2">
    <source>
        <dbReference type="Proteomes" id="UP000324536"/>
    </source>
</evidence>
<dbReference type="RefSeq" id="WP_149278785.1">
    <property type="nucleotide sequence ID" value="NZ_CP043506.1"/>
</dbReference>
<organism evidence="1 2">
    <name type="scientific">Acetobacter vaccinii</name>
    <dbReference type="NCBI Taxonomy" id="2592655"/>
    <lineage>
        <taxon>Bacteria</taxon>
        <taxon>Pseudomonadati</taxon>
        <taxon>Pseudomonadota</taxon>
        <taxon>Alphaproteobacteria</taxon>
        <taxon>Acetobacterales</taxon>
        <taxon>Acetobacteraceae</taxon>
        <taxon>Acetobacter</taxon>
    </lineage>
</organism>
<evidence type="ECO:0000313" key="1">
    <source>
        <dbReference type="EMBL" id="QEO17106.1"/>
    </source>
</evidence>
<sequence length="74" mass="7474">MSGPGVTPWPACRLWGGGVPQSGPCHMQELGGVVRLVWGATPPPGPPGAVQGRLSCAVALLVQATTRVAQSMKG</sequence>
<name>A0A5C1YLF5_9PROT</name>
<accession>A0A5C1YLF5</accession>